<comment type="caution">
    <text evidence="2">The sequence shown here is derived from an EMBL/GenBank/DDBJ whole genome shotgun (WGS) entry which is preliminary data.</text>
</comment>
<dbReference type="AlphaFoldDB" id="A0A849AM62"/>
<sequence length="83" mass="9405">MKEPKKYMARPTRPDLPAHEVRSREPEYRQILEDAGLELVGSTTGYEIHEQGIVIASGFVSIHEVGDWIIEHKDEYPDVASGE</sequence>
<dbReference type="EMBL" id="JABENB010000003">
    <property type="protein sequence ID" value="NNG40877.1"/>
    <property type="molecule type" value="Genomic_DNA"/>
</dbReference>
<keyword evidence="3" id="KW-1185">Reference proteome</keyword>
<gene>
    <name evidence="2" type="ORF">HJ588_16585</name>
</gene>
<reference evidence="2 3" key="1">
    <citation type="submission" date="2020-05" db="EMBL/GenBank/DDBJ databases">
        <title>Flexivirga sp. ID2601S isolated from air conditioner.</title>
        <authorList>
            <person name="Kim D.H."/>
        </authorList>
    </citation>
    <scope>NUCLEOTIDE SEQUENCE [LARGE SCALE GENOMIC DNA]</scope>
    <source>
        <strain evidence="2 3">ID2601S</strain>
    </source>
</reference>
<protein>
    <submittedName>
        <fullName evidence="2">Uncharacterized protein</fullName>
    </submittedName>
</protein>
<evidence type="ECO:0000313" key="2">
    <source>
        <dbReference type="EMBL" id="NNG40877.1"/>
    </source>
</evidence>
<evidence type="ECO:0000256" key="1">
    <source>
        <dbReference type="SAM" id="MobiDB-lite"/>
    </source>
</evidence>
<proteinExistence type="predicted"/>
<name>A0A849AM62_9MICO</name>
<organism evidence="2 3">
    <name type="scientific">Flexivirga aerilata</name>
    <dbReference type="NCBI Taxonomy" id="1656889"/>
    <lineage>
        <taxon>Bacteria</taxon>
        <taxon>Bacillati</taxon>
        <taxon>Actinomycetota</taxon>
        <taxon>Actinomycetes</taxon>
        <taxon>Micrococcales</taxon>
        <taxon>Dermacoccaceae</taxon>
        <taxon>Flexivirga</taxon>
    </lineage>
</organism>
<accession>A0A849AM62</accession>
<dbReference type="RefSeq" id="WP_171157668.1">
    <property type="nucleotide sequence ID" value="NZ_JABENB010000003.1"/>
</dbReference>
<feature type="region of interest" description="Disordered" evidence="1">
    <location>
        <begin position="1"/>
        <end position="25"/>
    </location>
</feature>
<dbReference type="Proteomes" id="UP000557772">
    <property type="component" value="Unassembled WGS sequence"/>
</dbReference>
<evidence type="ECO:0000313" key="3">
    <source>
        <dbReference type="Proteomes" id="UP000557772"/>
    </source>
</evidence>